<sequence length="160" mass="18252">MANQQAPRRGRTAIRSIIEEMVGVLPPEKAGNPAYVRCHTIFGLLKDSLNPVKPIPEPMLILLDEVREAVKEALEHSVDTDFVIKSLEDMNAAPEPTLAEKDTQRPPKIVTETHLKHVWDELQQTKEANRRLSDENNDLALRLKRAGSEIERLRRNRTTY</sequence>
<evidence type="ECO:0000256" key="1">
    <source>
        <dbReference type="SAM" id="Coils"/>
    </source>
</evidence>
<protein>
    <submittedName>
        <fullName evidence="2">Uncharacterized protein</fullName>
    </submittedName>
</protein>
<dbReference type="EMBL" id="WVTA01000021">
    <property type="protein sequence ID" value="KAK3197130.1"/>
    <property type="molecule type" value="Genomic_DNA"/>
</dbReference>
<gene>
    <name evidence="2" type="ORF">GRF29_1536g686098</name>
</gene>
<feature type="coiled-coil region" evidence="1">
    <location>
        <begin position="122"/>
        <end position="156"/>
    </location>
</feature>
<organism evidence="2 3">
    <name type="scientific">Pseudopithomyces chartarum</name>
    <dbReference type="NCBI Taxonomy" id="1892770"/>
    <lineage>
        <taxon>Eukaryota</taxon>
        <taxon>Fungi</taxon>
        <taxon>Dikarya</taxon>
        <taxon>Ascomycota</taxon>
        <taxon>Pezizomycotina</taxon>
        <taxon>Dothideomycetes</taxon>
        <taxon>Pleosporomycetidae</taxon>
        <taxon>Pleosporales</taxon>
        <taxon>Massarineae</taxon>
        <taxon>Didymosphaeriaceae</taxon>
        <taxon>Pseudopithomyces</taxon>
    </lineage>
</organism>
<evidence type="ECO:0000313" key="3">
    <source>
        <dbReference type="Proteomes" id="UP001280581"/>
    </source>
</evidence>
<comment type="caution">
    <text evidence="2">The sequence shown here is derived from an EMBL/GenBank/DDBJ whole genome shotgun (WGS) entry which is preliminary data.</text>
</comment>
<evidence type="ECO:0000313" key="2">
    <source>
        <dbReference type="EMBL" id="KAK3197130.1"/>
    </source>
</evidence>
<keyword evidence="1" id="KW-0175">Coiled coil</keyword>
<keyword evidence="3" id="KW-1185">Reference proteome</keyword>
<dbReference type="AlphaFoldDB" id="A0AAN6RDN3"/>
<proteinExistence type="predicted"/>
<name>A0AAN6RDN3_9PLEO</name>
<reference evidence="2 3" key="1">
    <citation type="submission" date="2021-02" db="EMBL/GenBank/DDBJ databases">
        <title>Genome assembly of Pseudopithomyces chartarum.</title>
        <authorList>
            <person name="Jauregui R."/>
            <person name="Singh J."/>
            <person name="Voisey C."/>
        </authorList>
    </citation>
    <scope>NUCLEOTIDE SEQUENCE [LARGE SCALE GENOMIC DNA]</scope>
    <source>
        <strain evidence="2 3">AGR01</strain>
    </source>
</reference>
<dbReference type="Proteomes" id="UP001280581">
    <property type="component" value="Unassembled WGS sequence"/>
</dbReference>
<accession>A0AAN6RDN3</accession>